<dbReference type="EMBL" id="MHLI01000004">
    <property type="protein sequence ID" value="OGZ06208.1"/>
    <property type="molecule type" value="Genomic_DNA"/>
</dbReference>
<evidence type="ECO:0000313" key="2">
    <source>
        <dbReference type="EMBL" id="OGZ06208.1"/>
    </source>
</evidence>
<protein>
    <submittedName>
        <fullName evidence="2">Uncharacterized protein</fullName>
    </submittedName>
</protein>
<feature type="region of interest" description="Disordered" evidence="1">
    <location>
        <begin position="346"/>
        <end position="421"/>
    </location>
</feature>
<feature type="compositionally biased region" description="Polar residues" evidence="1">
    <location>
        <begin position="353"/>
        <end position="363"/>
    </location>
</feature>
<name>A0A1G2D0B9_9BACT</name>
<sequence>MNIENSINVFFTMMLLFFVLLLAPIDASAQYVPVNDATLISDFNSYATKFDTYAKDMNDVLKNNPDSLRNLITANNLTMAQAGGPCIRGDNMEGFPNAAFAYTTGSSTPWKDASASSTLPLGVPAGPPAATKTGPYVQVNYSHSLRCLLEEQVEWQKLGLSLQIHQLLKSYITDAQTAQLNNQLMNKMSAANINWAKAGNEVVDNGMVSNSAVYNTNASQSIYNVKARQLEHAVDQAASDPLSGNPVGSWDVFPDWRLDTAANMANNARSSTEDPFNYTQSITGSSLSTYLNPGDSSKFMENFNDPANLVDGISTFSAMLNNPANSPLGASTLADQVVQGRLARQEEAKRQDMMSSGFSSVTECSGRPDDPYCLEQQNSIAVTPAGEAQRSVGDSAGSGNQQVRDTKTLDSGAGNPAEAQSAQIAQEGLNDFDTTPLQTSKNAVNELVKELYDTMYIGYFGVSKDTSYWSQATMLMIYDEMKFNSQSTAVVVTDTNQQDALDTGYSGWAFP</sequence>
<proteinExistence type="predicted"/>
<reference evidence="2 3" key="1">
    <citation type="journal article" date="2016" name="Nat. Commun.">
        <title>Thousands of microbial genomes shed light on interconnected biogeochemical processes in an aquifer system.</title>
        <authorList>
            <person name="Anantharaman K."/>
            <person name="Brown C.T."/>
            <person name="Hug L.A."/>
            <person name="Sharon I."/>
            <person name="Castelle C.J."/>
            <person name="Probst A.J."/>
            <person name="Thomas B.C."/>
            <person name="Singh A."/>
            <person name="Wilkins M.J."/>
            <person name="Karaoz U."/>
            <person name="Brodie E.L."/>
            <person name="Williams K.H."/>
            <person name="Hubbard S.S."/>
            <person name="Banfield J.F."/>
        </authorList>
    </citation>
    <scope>NUCLEOTIDE SEQUENCE [LARGE SCALE GENOMIC DNA]</scope>
</reference>
<dbReference type="Proteomes" id="UP000177122">
    <property type="component" value="Unassembled WGS sequence"/>
</dbReference>
<dbReference type="AlphaFoldDB" id="A0A1G2D0B9"/>
<evidence type="ECO:0000256" key="1">
    <source>
        <dbReference type="SAM" id="MobiDB-lite"/>
    </source>
</evidence>
<accession>A0A1G2D0B9</accession>
<organism evidence="2 3">
    <name type="scientific">Candidatus Lloydbacteria bacterium RIFCSPHIGHO2_01_FULL_49_22</name>
    <dbReference type="NCBI Taxonomy" id="1798658"/>
    <lineage>
        <taxon>Bacteria</taxon>
        <taxon>Candidatus Lloydiibacteriota</taxon>
    </lineage>
</organism>
<comment type="caution">
    <text evidence="2">The sequence shown here is derived from an EMBL/GenBank/DDBJ whole genome shotgun (WGS) entry which is preliminary data.</text>
</comment>
<gene>
    <name evidence="2" type="ORF">A2845_00150</name>
</gene>
<evidence type="ECO:0000313" key="3">
    <source>
        <dbReference type="Proteomes" id="UP000177122"/>
    </source>
</evidence>